<dbReference type="PROSITE" id="PS50011">
    <property type="entry name" value="PROTEIN_KINASE_DOM"/>
    <property type="match status" value="1"/>
</dbReference>
<keyword evidence="1" id="KW-0547">Nucleotide-binding</keyword>
<dbReference type="AlphaFoldDB" id="A0A1I8FXH0"/>
<dbReference type="GO" id="GO:0004674">
    <property type="term" value="F:protein serine/threonine kinase activity"/>
    <property type="evidence" value="ECO:0007669"/>
    <property type="project" value="TreeGrafter"/>
</dbReference>
<dbReference type="InterPro" id="IPR000719">
    <property type="entry name" value="Prot_kinase_dom"/>
</dbReference>
<accession>A0A1I8FXH0</accession>
<keyword evidence="2" id="KW-0067">ATP-binding</keyword>
<name>A0A1I8FXH0_9PLAT</name>
<sequence>MAAVAKPDSGGETSNSESEADFPGHEALVNQHLQLLVESSKASDVEHQQPDLLEQQMLLKLLVSEQETMRNQSSSVREHRRRRFPFLYSRRKVSRDHGVQQAEYDEDEDFGAVDDAKLRLAEVDEESQKEQDSSTSQSTSELQPPPPSGPANQSNAQLDEPIVGSRWEQRQGLTTVFTNETMESQGGWGGVGVSGRSRGSGIRDMSSMFSESVGNSSKQMERHQSLVVSNLMVWHRYSEIPFDITSSEFTVKTPVLPLVQGGHLVFLMSKCNQSTHHYSVKIIKKANSSFGGASRMKRRHSITNQTAIINKDEFLVLKKLAHPFVAMLLYFCENQSLYYYFFPQYVLANLATNVSMYMRIDVKACVYVTCCIINAVEYLYRNCIVHRDISSKCVLFNADFKPVLFHFDYATFYGTMQSSDARLTFLPELASRAPEVISPEISRVCEPEHYVNCDIWGVGVLLGELLLNTLVMMRALKRKLDLHWVFSVREGGPDDTGIGRSHPTVPKDLMEVLRMCLRKFPQDRPTIYTLMQHPTFLKYDVSNASASAAALAPGAVARDRGHVLDSANFHARAGQSSQRRLGAGAGGSSPVTARSPDANVQGVDAEVFAAFGHVLGGQHSGVGRALVSVGLHFHAAGDANDGLAACGVGLVTNHYSRASRVGDVHKGVVKRSKDVSNSEHNLPFGHLRPQLDLLFLLGNSTELKCVKKARGTAKPCTRISWPKSGASIWCTAAKANLPIRPVREIIGPELKSTKLPTRYTVTGGFGAILPRILRIPRLSAPVIEIHPPFCEASSLLPGVLKLRNAKEQLVFNGRCMSQAVLPLTIASTDSELNSSDRCLAASSGVETPLFKNRLCD</sequence>
<evidence type="ECO:0000256" key="2">
    <source>
        <dbReference type="ARBA" id="ARBA00022840"/>
    </source>
</evidence>
<dbReference type="Gene3D" id="1.10.510.10">
    <property type="entry name" value="Transferase(Phosphotransferase) domain 1"/>
    <property type="match status" value="1"/>
</dbReference>
<proteinExistence type="predicted"/>
<dbReference type="SMART" id="SM00220">
    <property type="entry name" value="S_TKc"/>
    <property type="match status" value="1"/>
</dbReference>
<reference evidence="6" key="1">
    <citation type="submission" date="2016-11" db="UniProtKB">
        <authorList>
            <consortium name="WormBaseParasite"/>
        </authorList>
    </citation>
    <scope>IDENTIFICATION</scope>
</reference>
<dbReference type="PANTHER" id="PTHR24346:SF30">
    <property type="entry name" value="MATERNAL EMBRYONIC LEUCINE ZIPPER KINASE"/>
    <property type="match status" value="1"/>
</dbReference>
<dbReference type="WBParaSite" id="maker-uti_cns_0000290-snap-gene-0.13-mRNA-1">
    <property type="protein sequence ID" value="maker-uti_cns_0000290-snap-gene-0.13-mRNA-1"/>
    <property type="gene ID" value="maker-uti_cns_0000290-snap-gene-0.13"/>
</dbReference>
<dbReference type="GO" id="GO:0035556">
    <property type="term" value="P:intracellular signal transduction"/>
    <property type="evidence" value="ECO:0007669"/>
    <property type="project" value="TreeGrafter"/>
</dbReference>
<dbReference type="Pfam" id="PF00069">
    <property type="entry name" value="Pkinase"/>
    <property type="match status" value="1"/>
</dbReference>
<feature type="region of interest" description="Disordered" evidence="3">
    <location>
        <begin position="571"/>
        <end position="596"/>
    </location>
</feature>
<feature type="compositionally biased region" description="Low complexity" evidence="3">
    <location>
        <begin position="133"/>
        <end position="142"/>
    </location>
</feature>
<dbReference type="GO" id="GO:0005737">
    <property type="term" value="C:cytoplasm"/>
    <property type="evidence" value="ECO:0007669"/>
    <property type="project" value="TreeGrafter"/>
</dbReference>
<feature type="region of interest" description="Disordered" evidence="3">
    <location>
        <begin position="123"/>
        <end position="156"/>
    </location>
</feature>
<evidence type="ECO:0000259" key="4">
    <source>
        <dbReference type="PROSITE" id="PS50011"/>
    </source>
</evidence>
<organism evidence="5 6">
    <name type="scientific">Macrostomum lignano</name>
    <dbReference type="NCBI Taxonomy" id="282301"/>
    <lineage>
        <taxon>Eukaryota</taxon>
        <taxon>Metazoa</taxon>
        <taxon>Spiralia</taxon>
        <taxon>Lophotrochozoa</taxon>
        <taxon>Platyhelminthes</taxon>
        <taxon>Rhabditophora</taxon>
        <taxon>Macrostomorpha</taxon>
        <taxon>Macrostomida</taxon>
        <taxon>Macrostomidae</taxon>
        <taxon>Macrostomum</taxon>
    </lineage>
</organism>
<evidence type="ECO:0000256" key="1">
    <source>
        <dbReference type="ARBA" id="ARBA00022741"/>
    </source>
</evidence>
<evidence type="ECO:0000313" key="6">
    <source>
        <dbReference type="WBParaSite" id="maker-uti_cns_0000290-snap-gene-0.13-mRNA-1"/>
    </source>
</evidence>
<dbReference type="SUPFAM" id="SSF56112">
    <property type="entry name" value="Protein kinase-like (PK-like)"/>
    <property type="match status" value="1"/>
</dbReference>
<dbReference type="GO" id="GO:0005524">
    <property type="term" value="F:ATP binding"/>
    <property type="evidence" value="ECO:0007669"/>
    <property type="project" value="UniProtKB-KW"/>
</dbReference>
<feature type="compositionally biased region" description="Basic and acidic residues" evidence="3">
    <location>
        <begin position="123"/>
        <end position="132"/>
    </location>
</feature>
<feature type="region of interest" description="Disordered" evidence="3">
    <location>
        <begin position="1"/>
        <end position="27"/>
    </location>
</feature>
<dbReference type="Proteomes" id="UP000095280">
    <property type="component" value="Unplaced"/>
</dbReference>
<keyword evidence="5" id="KW-1185">Reference proteome</keyword>
<protein>
    <submittedName>
        <fullName evidence="6">Protein kinase domain-containing protein</fullName>
    </submittedName>
</protein>
<evidence type="ECO:0000313" key="5">
    <source>
        <dbReference type="Proteomes" id="UP000095280"/>
    </source>
</evidence>
<evidence type="ECO:0000256" key="3">
    <source>
        <dbReference type="SAM" id="MobiDB-lite"/>
    </source>
</evidence>
<dbReference type="PANTHER" id="PTHR24346">
    <property type="entry name" value="MAP/MICROTUBULE AFFINITY-REGULATING KINASE"/>
    <property type="match status" value="1"/>
</dbReference>
<dbReference type="InterPro" id="IPR011009">
    <property type="entry name" value="Kinase-like_dom_sf"/>
</dbReference>
<feature type="domain" description="Protein kinase" evidence="4">
    <location>
        <begin position="252"/>
        <end position="536"/>
    </location>
</feature>